<dbReference type="Pfam" id="PF00226">
    <property type="entry name" value="DnaJ"/>
    <property type="match status" value="1"/>
</dbReference>
<dbReference type="SMART" id="SM00028">
    <property type="entry name" value="TPR"/>
    <property type="match status" value="3"/>
</dbReference>
<organism evidence="8 9">
    <name type="scientific">Coprinopsis marcescibilis</name>
    <name type="common">Agaric fungus</name>
    <name type="synonym">Psathyrella marcescibilis</name>
    <dbReference type="NCBI Taxonomy" id="230819"/>
    <lineage>
        <taxon>Eukaryota</taxon>
        <taxon>Fungi</taxon>
        <taxon>Dikarya</taxon>
        <taxon>Basidiomycota</taxon>
        <taxon>Agaricomycotina</taxon>
        <taxon>Agaricomycetes</taxon>
        <taxon>Agaricomycetidae</taxon>
        <taxon>Agaricales</taxon>
        <taxon>Agaricineae</taxon>
        <taxon>Psathyrellaceae</taxon>
        <taxon>Coprinopsis</taxon>
    </lineage>
</organism>
<evidence type="ECO:0000256" key="3">
    <source>
        <dbReference type="ARBA" id="ARBA00022824"/>
    </source>
</evidence>
<dbReference type="STRING" id="230819.A0A5C3KQM9"/>
<keyword evidence="3" id="KW-0256">Endoplasmic reticulum</keyword>
<feature type="domain" description="J" evidence="7">
    <location>
        <begin position="461"/>
        <end position="522"/>
    </location>
</feature>
<feature type="repeat" description="TPR" evidence="4">
    <location>
        <begin position="70"/>
        <end position="103"/>
    </location>
</feature>
<dbReference type="EMBL" id="ML210230">
    <property type="protein sequence ID" value="TFK22870.1"/>
    <property type="molecule type" value="Genomic_DNA"/>
</dbReference>
<keyword evidence="4" id="KW-0802">TPR repeat</keyword>
<dbReference type="AlphaFoldDB" id="A0A5C3KQM9"/>
<dbReference type="Gene3D" id="1.25.40.10">
    <property type="entry name" value="Tetratricopeptide repeat domain"/>
    <property type="match status" value="2"/>
</dbReference>
<dbReference type="InterPro" id="IPR036869">
    <property type="entry name" value="J_dom_sf"/>
</dbReference>
<dbReference type="PANTHER" id="PTHR44140">
    <property type="entry name" value="LD25575P"/>
    <property type="match status" value="1"/>
</dbReference>
<proteinExistence type="predicted"/>
<feature type="compositionally biased region" description="Polar residues" evidence="5">
    <location>
        <begin position="335"/>
        <end position="352"/>
    </location>
</feature>
<dbReference type="Proteomes" id="UP000307440">
    <property type="component" value="Unassembled WGS sequence"/>
</dbReference>
<feature type="region of interest" description="Disordered" evidence="5">
    <location>
        <begin position="329"/>
        <end position="352"/>
    </location>
</feature>
<dbReference type="SUPFAM" id="SSF46565">
    <property type="entry name" value="Chaperone J-domain"/>
    <property type="match status" value="1"/>
</dbReference>
<feature type="signal peptide" evidence="6">
    <location>
        <begin position="1"/>
        <end position="24"/>
    </location>
</feature>
<evidence type="ECO:0000259" key="7">
    <source>
        <dbReference type="PROSITE" id="PS50076"/>
    </source>
</evidence>
<name>A0A5C3KQM9_COPMA</name>
<dbReference type="PROSITE" id="PS50076">
    <property type="entry name" value="DNAJ_2"/>
    <property type="match status" value="1"/>
</dbReference>
<dbReference type="OrthoDB" id="1726119at2759"/>
<dbReference type="GO" id="GO:0034975">
    <property type="term" value="P:protein folding in endoplasmic reticulum"/>
    <property type="evidence" value="ECO:0007669"/>
    <property type="project" value="TreeGrafter"/>
</dbReference>
<evidence type="ECO:0000256" key="5">
    <source>
        <dbReference type="SAM" id="MobiDB-lite"/>
    </source>
</evidence>
<dbReference type="SUPFAM" id="SSF48452">
    <property type="entry name" value="TPR-like"/>
    <property type="match status" value="1"/>
</dbReference>
<protein>
    <submittedName>
        <fullName evidence="8">Co-chaperone</fullName>
    </submittedName>
</protein>
<evidence type="ECO:0000256" key="1">
    <source>
        <dbReference type="ARBA" id="ARBA00004240"/>
    </source>
</evidence>
<dbReference type="SMART" id="SM00271">
    <property type="entry name" value="DnaJ"/>
    <property type="match status" value="1"/>
</dbReference>
<evidence type="ECO:0000313" key="9">
    <source>
        <dbReference type="Proteomes" id="UP000307440"/>
    </source>
</evidence>
<dbReference type="PRINTS" id="PR00625">
    <property type="entry name" value="JDOMAIN"/>
</dbReference>
<dbReference type="InterPro" id="IPR019734">
    <property type="entry name" value="TPR_rpt"/>
</dbReference>
<comment type="subcellular location">
    <subcellularLocation>
        <location evidence="1">Endoplasmic reticulum</location>
    </subcellularLocation>
</comment>
<keyword evidence="9" id="KW-1185">Reference proteome</keyword>
<evidence type="ECO:0000256" key="4">
    <source>
        <dbReference type="PROSITE-ProRule" id="PRU00339"/>
    </source>
</evidence>
<feature type="compositionally biased region" description="Gly residues" evidence="5">
    <location>
        <begin position="550"/>
        <end position="569"/>
    </location>
</feature>
<dbReference type="InterPro" id="IPR011990">
    <property type="entry name" value="TPR-like_helical_dom_sf"/>
</dbReference>
<sequence length="577" mass="63646">MRLLALGSLLLLALQQNACTFVAADPSGGGLYPPGLVPLINRANVLLASGHFGEAAKIYSEAIEQSPADYLLYYKRATAYLSLQRHSAALEDFDKVLSLTSNTFDNAHLMKARIHLKDGLYDDARHSLAAYLRAKKGVREKDVEELEHDINEGEQLRNKTEKERGAQLWTACMDSATQALRISSHSADIRVWRAECALASGDVESSVADLSRLSHLLQPSTTLLSHVAKLSEFLTPRSPATMNTLKQCLHFDPDSKPCLKLHRLVKGFDRSFKQLDDLLAKEDWKGILKLLVLPGGGKNGNLYQRWEDAIGANLGQSEDIFPLVPPSLLPSSSSRASTSTKKGPQLPQITLPNVQKASPPRQIIVRSLCKSYIHLADIAKSSEEYRKQRERWCEELLTLDGCAEDVDGLVGRGEALIVKQEYEEALRVLDKAFEVSGRSDRVIQGRLQRAHKLLKQSKQKDYYKIVGVSRDADPKTIKKAFRQAAKSAHPDKGGSEAKMAALNEAYEVLSNPELRQRFDNGEDPMDPQQQQQGGNPFQQGGHPFAQFFQGQGGGFPGGGGGFQQGGGGFQWHFSQGH</sequence>
<evidence type="ECO:0000256" key="6">
    <source>
        <dbReference type="SAM" id="SignalP"/>
    </source>
</evidence>
<dbReference type="InterPro" id="IPR001623">
    <property type="entry name" value="DnaJ_domain"/>
</dbReference>
<gene>
    <name evidence="8" type="ORF">FA15DRAFT_671048</name>
</gene>
<dbReference type="GO" id="GO:0005783">
    <property type="term" value="C:endoplasmic reticulum"/>
    <property type="evidence" value="ECO:0007669"/>
    <property type="project" value="UniProtKB-SubCell"/>
</dbReference>
<accession>A0A5C3KQM9</accession>
<evidence type="ECO:0000313" key="8">
    <source>
        <dbReference type="EMBL" id="TFK22870.1"/>
    </source>
</evidence>
<dbReference type="InterPro" id="IPR051727">
    <property type="entry name" value="DnaJ_C3_Co-chaperones"/>
</dbReference>
<feature type="chain" id="PRO_5022959580" evidence="6">
    <location>
        <begin position="25"/>
        <end position="577"/>
    </location>
</feature>
<dbReference type="GO" id="GO:0051787">
    <property type="term" value="F:misfolded protein binding"/>
    <property type="evidence" value="ECO:0007669"/>
    <property type="project" value="TreeGrafter"/>
</dbReference>
<evidence type="ECO:0000256" key="2">
    <source>
        <dbReference type="ARBA" id="ARBA00022729"/>
    </source>
</evidence>
<dbReference type="CDD" id="cd06257">
    <property type="entry name" value="DnaJ"/>
    <property type="match status" value="1"/>
</dbReference>
<dbReference type="PANTHER" id="PTHR44140:SF2">
    <property type="entry name" value="LD25575P"/>
    <property type="match status" value="1"/>
</dbReference>
<reference evidence="8 9" key="1">
    <citation type="journal article" date="2019" name="Nat. Ecol. Evol.">
        <title>Megaphylogeny resolves global patterns of mushroom evolution.</title>
        <authorList>
            <person name="Varga T."/>
            <person name="Krizsan K."/>
            <person name="Foldi C."/>
            <person name="Dima B."/>
            <person name="Sanchez-Garcia M."/>
            <person name="Sanchez-Ramirez S."/>
            <person name="Szollosi G.J."/>
            <person name="Szarkandi J.G."/>
            <person name="Papp V."/>
            <person name="Albert L."/>
            <person name="Andreopoulos W."/>
            <person name="Angelini C."/>
            <person name="Antonin V."/>
            <person name="Barry K.W."/>
            <person name="Bougher N.L."/>
            <person name="Buchanan P."/>
            <person name="Buyck B."/>
            <person name="Bense V."/>
            <person name="Catcheside P."/>
            <person name="Chovatia M."/>
            <person name="Cooper J."/>
            <person name="Damon W."/>
            <person name="Desjardin D."/>
            <person name="Finy P."/>
            <person name="Geml J."/>
            <person name="Haridas S."/>
            <person name="Hughes K."/>
            <person name="Justo A."/>
            <person name="Karasinski D."/>
            <person name="Kautmanova I."/>
            <person name="Kiss B."/>
            <person name="Kocsube S."/>
            <person name="Kotiranta H."/>
            <person name="LaButti K.M."/>
            <person name="Lechner B.E."/>
            <person name="Liimatainen K."/>
            <person name="Lipzen A."/>
            <person name="Lukacs Z."/>
            <person name="Mihaltcheva S."/>
            <person name="Morgado L.N."/>
            <person name="Niskanen T."/>
            <person name="Noordeloos M.E."/>
            <person name="Ohm R.A."/>
            <person name="Ortiz-Santana B."/>
            <person name="Ovrebo C."/>
            <person name="Racz N."/>
            <person name="Riley R."/>
            <person name="Savchenko A."/>
            <person name="Shiryaev A."/>
            <person name="Soop K."/>
            <person name="Spirin V."/>
            <person name="Szebenyi C."/>
            <person name="Tomsovsky M."/>
            <person name="Tulloss R.E."/>
            <person name="Uehling J."/>
            <person name="Grigoriev I.V."/>
            <person name="Vagvolgyi C."/>
            <person name="Papp T."/>
            <person name="Martin F.M."/>
            <person name="Miettinen O."/>
            <person name="Hibbett D.S."/>
            <person name="Nagy L.G."/>
        </authorList>
    </citation>
    <scope>NUCLEOTIDE SEQUENCE [LARGE SCALE GENOMIC DNA]</scope>
    <source>
        <strain evidence="8 9">CBS 121175</strain>
    </source>
</reference>
<feature type="compositionally biased region" description="Low complexity" evidence="5">
    <location>
        <begin position="528"/>
        <end position="549"/>
    </location>
</feature>
<dbReference type="PROSITE" id="PS50005">
    <property type="entry name" value="TPR"/>
    <property type="match status" value="1"/>
</dbReference>
<feature type="region of interest" description="Disordered" evidence="5">
    <location>
        <begin position="516"/>
        <end position="577"/>
    </location>
</feature>
<dbReference type="Pfam" id="PF13432">
    <property type="entry name" value="TPR_16"/>
    <property type="match status" value="1"/>
</dbReference>
<dbReference type="GO" id="GO:0051087">
    <property type="term" value="F:protein-folding chaperone binding"/>
    <property type="evidence" value="ECO:0007669"/>
    <property type="project" value="TreeGrafter"/>
</dbReference>
<dbReference type="Gene3D" id="1.10.287.110">
    <property type="entry name" value="DnaJ domain"/>
    <property type="match status" value="1"/>
</dbReference>
<keyword evidence="2 6" id="KW-0732">Signal</keyword>